<dbReference type="InterPro" id="IPR036291">
    <property type="entry name" value="NAD(P)-bd_dom_sf"/>
</dbReference>
<reference evidence="3 4" key="1">
    <citation type="journal article" date="2019" name="Int. J. Syst. Evol. Microbiol.">
        <title>The Global Catalogue of Microorganisms (GCM) 10K type strain sequencing project: providing services to taxonomists for standard genome sequencing and annotation.</title>
        <authorList>
            <consortium name="The Broad Institute Genomics Platform"/>
            <consortium name="The Broad Institute Genome Sequencing Center for Infectious Disease"/>
            <person name="Wu L."/>
            <person name="Ma J."/>
        </authorList>
    </citation>
    <scope>NUCLEOTIDE SEQUENCE [LARGE SCALE GENOMIC DNA]</scope>
    <source>
        <strain evidence="3 4">JCM 13250</strain>
    </source>
</reference>
<dbReference type="PANTHER" id="PTHR43000">
    <property type="entry name" value="DTDP-D-GLUCOSE 4,6-DEHYDRATASE-RELATED"/>
    <property type="match status" value="1"/>
</dbReference>
<protein>
    <submittedName>
        <fullName evidence="3">NAD-dependent epimerase/dehydratase family protein</fullName>
    </submittedName>
</protein>
<dbReference type="Pfam" id="PF01370">
    <property type="entry name" value="Epimerase"/>
    <property type="match status" value="1"/>
</dbReference>
<feature type="domain" description="NAD-dependent epimerase/dehydratase" evidence="2">
    <location>
        <begin position="4"/>
        <end position="278"/>
    </location>
</feature>
<organism evidence="3 4">
    <name type="scientific">Luedemannella flava</name>
    <dbReference type="NCBI Taxonomy" id="349316"/>
    <lineage>
        <taxon>Bacteria</taxon>
        <taxon>Bacillati</taxon>
        <taxon>Actinomycetota</taxon>
        <taxon>Actinomycetes</taxon>
        <taxon>Micromonosporales</taxon>
        <taxon>Micromonosporaceae</taxon>
        <taxon>Luedemannella</taxon>
    </lineage>
</organism>
<proteinExistence type="inferred from homology"/>
<comment type="caution">
    <text evidence="3">The sequence shown here is derived from an EMBL/GenBank/DDBJ whole genome shotgun (WGS) entry which is preliminary data.</text>
</comment>
<dbReference type="Proteomes" id="UP001500218">
    <property type="component" value="Unassembled WGS sequence"/>
</dbReference>
<keyword evidence="4" id="KW-1185">Reference proteome</keyword>
<dbReference type="InterPro" id="IPR001509">
    <property type="entry name" value="Epimerase_deHydtase"/>
</dbReference>
<dbReference type="SUPFAM" id="SSF51735">
    <property type="entry name" value="NAD(P)-binding Rossmann-fold domains"/>
    <property type="match status" value="1"/>
</dbReference>
<dbReference type="EMBL" id="BAAALT010000009">
    <property type="protein sequence ID" value="GAA1785993.1"/>
    <property type="molecule type" value="Genomic_DNA"/>
</dbReference>
<evidence type="ECO:0000259" key="2">
    <source>
        <dbReference type="Pfam" id="PF01370"/>
    </source>
</evidence>
<dbReference type="Gene3D" id="3.40.50.720">
    <property type="entry name" value="NAD(P)-binding Rossmann-like Domain"/>
    <property type="match status" value="1"/>
</dbReference>
<accession>A0ABN2LF30</accession>
<comment type="similarity">
    <text evidence="1">Belongs to the NAD(P)-dependent epimerase/dehydratase family.</text>
</comment>
<name>A0ABN2LF30_9ACTN</name>
<evidence type="ECO:0000313" key="4">
    <source>
        <dbReference type="Proteomes" id="UP001500218"/>
    </source>
</evidence>
<evidence type="ECO:0000313" key="3">
    <source>
        <dbReference type="EMBL" id="GAA1785993.1"/>
    </source>
</evidence>
<sequence>MSVALVTGSAGLIGSEAVRHFAGLGLDVVGVDNDMRKQFFGAEASTAWNVLRLTNELGEAYSHVDADIRDRDALTDLFKRYGRDIAVVIHTAAQPSHDWAVRDPFTDFDVNAVGTLNLLQNVREYAPDAPFIHCSTNKVYGDRPNSLPLVELDTRWEIEPGHAYEQGIKEDMSIDACLHSVFGASKVAADVMVQEYGRYFDMKTVCFRGGTLTGPAHSATELHGFLGYVMRCNMERRTYNLFGYKGKQVRDAIHSHDVVAAFEAFFRNPRSAAVYNLGGGRHSNTSNIEAFKIAEKISGNEMVYDYREANRIGDHQWWIGSNEAFSRDYPEWKQVYDVPMIMQEIYEANVERWVPGSWTAAQANTNTQG</sequence>
<gene>
    <name evidence="3" type="ORF">GCM10009682_05080</name>
</gene>
<dbReference type="RefSeq" id="WP_344125762.1">
    <property type="nucleotide sequence ID" value="NZ_BAAALT010000009.1"/>
</dbReference>
<evidence type="ECO:0000256" key="1">
    <source>
        <dbReference type="ARBA" id="ARBA00007637"/>
    </source>
</evidence>